<sequence length="131" mass="14421">MDRKTFLTGRGRCEAHWPWVFSFDRAKAARYRAAALGRLGDARAAHDAYTEAEPALTAPKPRALAQVERAHPLAADGMIEQGCELVVEALAVGRTYGSERITARARQFRENLLAHTQEASALDDALAALYR</sequence>
<keyword evidence="2" id="KW-1185">Reference proteome</keyword>
<dbReference type="Proteomes" id="UP001596220">
    <property type="component" value="Unassembled WGS sequence"/>
</dbReference>
<name>A0ABW1PCL5_9PSEU</name>
<accession>A0ABW1PCL5</accession>
<gene>
    <name evidence="1" type="ORF">ACFP3R_28100</name>
</gene>
<reference evidence="2" key="1">
    <citation type="journal article" date="2019" name="Int. J. Syst. Evol. Microbiol.">
        <title>The Global Catalogue of Microorganisms (GCM) 10K type strain sequencing project: providing services to taxonomists for standard genome sequencing and annotation.</title>
        <authorList>
            <consortium name="The Broad Institute Genomics Platform"/>
            <consortium name="The Broad Institute Genome Sequencing Center for Infectious Disease"/>
            <person name="Wu L."/>
            <person name="Ma J."/>
        </authorList>
    </citation>
    <scope>NUCLEOTIDE SEQUENCE [LARGE SCALE GENOMIC DNA]</scope>
    <source>
        <strain evidence="2">CGMCC 4.7246</strain>
    </source>
</reference>
<evidence type="ECO:0000313" key="1">
    <source>
        <dbReference type="EMBL" id="MFC6093151.1"/>
    </source>
</evidence>
<comment type="caution">
    <text evidence="1">The sequence shown here is derived from an EMBL/GenBank/DDBJ whole genome shotgun (WGS) entry which is preliminary data.</text>
</comment>
<organism evidence="1 2">
    <name type="scientific">Saccharothrix lopnurensis</name>
    <dbReference type="NCBI Taxonomy" id="1670621"/>
    <lineage>
        <taxon>Bacteria</taxon>
        <taxon>Bacillati</taxon>
        <taxon>Actinomycetota</taxon>
        <taxon>Actinomycetes</taxon>
        <taxon>Pseudonocardiales</taxon>
        <taxon>Pseudonocardiaceae</taxon>
        <taxon>Saccharothrix</taxon>
    </lineage>
</organism>
<protein>
    <submittedName>
        <fullName evidence="1">Uncharacterized protein</fullName>
    </submittedName>
</protein>
<evidence type="ECO:0000313" key="2">
    <source>
        <dbReference type="Proteomes" id="UP001596220"/>
    </source>
</evidence>
<proteinExistence type="predicted"/>
<dbReference type="RefSeq" id="WP_380640049.1">
    <property type="nucleotide sequence ID" value="NZ_JBHSQO010000038.1"/>
</dbReference>
<dbReference type="EMBL" id="JBHSQO010000038">
    <property type="protein sequence ID" value="MFC6093151.1"/>
    <property type="molecule type" value="Genomic_DNA"/>
</dbReference>